<dbReference type="PANTHER" id="PTHR48079:SF6">
    <property type="entry name" value="NAD(P)-BINDING DOMAIN-CONTAINING PROTEIN-RELATED"/>
    <property type="match status" value="1"/>
</dbReference>
<dbReference type="Proteomes" id="UP000076586">
    <property type="component" value="Unassembled WGS sequence"/>
</dbReference>
<feature type="domain" description="NAD-dependent epimerase/dehydratase" evidence="1">
    <location>
        <begin position="3"/>
        <end position="227"/>
    </location>
</feature>
<reference evidence="3" key="1">
    <citation type="submission" date="2016-04" db="EMBL/GenBank/DDBJ databases">
        <title>Draft genome sequence of Paludibacter jiangxiensis strain NM7.</title>
        <authorList>
            <person name="Qiu Y."/>
            <person name="Matsuura N."/>
            <person name="Ohashi A."/>
            <person name="Tourlousse M.D."/>
            <person name="Sekiguchi Y."/>
        </authorList>
    </citation>
    <scope>NUCLEOTIDE SEQUENCE [LARGE SCALE GENOMIC DNA]</scope>
    <source>
        <strain evidence="3">NM7</strain>
    </source>
</reference>
<dbReference type="InterPro" id="IPR051783">
    <property type="entry name" value="NAD(P)-dependent_oxidoreduct"/>
</dbReference>
<protein>
    <submittedName>
        <fullName evidence="2">Dihydroflavonol-4-reductase</fullName>
    </submittedName>
</protein>
<dbReference type="EMBL" id="BDCR01000004">
    <property type="protein sequence ID" value="GAT63895.1"/>
    <property type="molecule type" value="Genomic_DNA"/>
</dbReference>
<dbReference type="SUPFAM" id="SSF51735">
    <property type="entry name" value="NAD(P)-binding Rossmann-fold domains"/>
    <property type="match status" value="1"/>
</dbReference>
<comment type="caution">
    <text evidence="2">The sequence shown here is derived from an EMBL/GenBank/DDBJ whole genome shotgun (WGS) entry which is preliminary data.</text>
</comment>
<dbReference type="AlphaFoldDB" id="A0A161LFK8"/>
<dbReference type="GO" id="GO:0004029">
    <property type="term" value="F:aldehyde dehydrogenase (NAD+) activity"/>
    <property type="evidence" value="ECO:0007669"/>
    <property type="project" value="TreeGrafter"/>
</dbReference>
<evidence type="ECO:0000313" key="2">
    <source>
        <dbReference type="EMBL" id="GAT63895.1"/>
    </source>
</evidence>
<sequence>MRVLVTGATGFLGGNLLRMLCDDGHCVRYLSRQGRVARAALDYPQAECFEGDLNDALSLERACKDVDWIFHAAAIVSSLEKDRCQMELVNVEGTKSLFKAACKAGVQRFVHISSVDTIGIEGKSAIANEISLHDFATLRNPYPDTKLAAEKFLLQNKSAHIQIVIVNPGFMIGAYDTHGTSSRIVHEVLKNKGLFAPSGGNSFVDVKDVCRGAILAAEKGRSGERYILAGHNLTYRAFFNKVAVLCHRPKPLAVLPAFITLSAASALEKLALIRGKKPIVTKNDAVFSLLPHYYSSQKAEQELGYVIHPIEPAIADAITWFSTAKK</sequence>
<dbReference type="RefSeq" id="WP_068705502.1">
    <property type="nucleotide sequence ID" value="NZ_BDCR01000004.1"/>
</dbReference>
<gene>
    <name evidence="2" type="ORF">PJIAN_4437</name>
</gene>
<dbReference type="PANTHER" id="PTHR48079">
    <property type="entry name" value="PROTEIN YEEZ"/>
    <property type="match status" value="1"/>
</dbReference>
<dbReference type="Pfam" id="PF01370">
    <property type="entry name" value="Epimerase"/>
    <property type="match status" value="1"/>
</dbReference>
<evidence type="ECO:0000313" key="3">
    <source>
        <dbReference type="Proteomes" id="UP000076586"/>
    </source>
</evidence>
<proteinExistence type="predicted"/>
<keyword evidence="3" id="KW-1185">Reference proteome</keyword>
<dbReference type="InterPro" id="IPR036291">
    <property type="entry name" value="NAD(P)-bd_dom_sf"/>
</dbReference>
<dbReference type="GO" id="GO:0005737">
    <property type="term" value="C:cytoplasm"/>
    <property type="evidence" value="ECO:0007669"/>
    <property type="project" value="TreeGrafter"/>
</dbReference>
<evidence type="ECO:0000259" key="1">
    <source>
        <dbReference type="Pfam" id="PF01370"/>
    </source>
</evidence>
<dbReference type="Gene3D" id="3.40.50.720">
    <property type="entry name" value="NAD(P)-binding Rossmann-like Domain"/>
    <property type="match status" value="1"/>
</dbReference>
<accession>A0A161LFK8</accession>
<dbReference type="InterPro" id="IPR001509">
    <property type="entry name" value="Epimerase_deHydtase"/>
</dbReference>
<organism evidence="2 3">
    <name type="scientific">Paludibacter jiangxiensis</name>
    <dbReference type="NCBI Taxonomy" id="681398"/>
    <lineage>
        <taxon>Bacteria</taxon>
        <taxon>Pseudomonadati</taxon>
        <taxon>Bacteroidota</taxon>
        <taxon>Bacteroidia</taxon>
        <taxon>Bacteroidales</taxon>
        <taxon>Paludibacteraceae</taxon>
        <taxon>Paludibacter</taxon>
    </lineage>
</organism>
<reference evidence="3" key="2">
    <citation type="journal article" date="2017" name="Genome Announc.">
        <title>Draft genome sequence of Paludibacter jiangxiensis NM7(T), a propionate-producing fermentative bacterium.</title>
        <authorList>
            <person name="Qiu Y.-L."/>
            <person name="Tourlousse D.M."/>
            <person name="Matsuura N."/>
            <person name="Ohashi A."/>
            <person name="Sekiguchi Y."/>
        </authorList>
    </citation>
    <scope>NUCLEOTIDE SEQUENCE [LARGE SCALE GENOMIC DNA]</scope>
    <source>
        <strain evidence="3">NM7</strain>
    </source>
</reference>
<name>A0A161LFK8_9BACT</name>
<dbReference type="STRING" id="681398.PJIAN_4437"/>
<dbReference type="OrthoDB" id="596910at2"/>